<accession>A0A7R9J3L8</accession>
<reference evidence="2" key="1">
    <citation type="submission" date="2020-11" db="EMBL/GenBank/DDBJ databases">
        <authorList>
            <person name="Tran Van P."/>
        </authorList>
    </citation>
    <scope>NUCLEOTIDE SEQUENCE</scope>
</reference>
<dbReference type="EMBL" id="OE180734">
    <property type="protein sequence ID" value="CAD7571869.1"/>
    <property type="molecule type" value="Genomic_DNA"/>
</dbReference>
<dbReference type="AlphaFoldDB" id="A0A7R9J3L8"/>
<sequence>MKVYESCLGPDVVKEVRKEMKAACAKCSGVSPADPDQEGLSQEPGSSFVPPADTPTPAKKPGKPPGTINAAQAAFDPVKLQQAILGFRAQRDLDLRGQLETLTSRIGGKIRNVTCVMQELGYVSILIYMMARMIRDSVQ</sequence>
<evidence type="ECO:0000313" key="2">
    <source>
        <dbReference type="EMBL" id="CAD7571869.1"/>
    </source>
</evidence>
<evidence type="ECO:0000256" key="1">
    <source>
        <dbReference type="SAM" id="MobiDB-lite"/>
    </source>
</evidence>
<feature type="region of interest" description="Disordered" evidence="1">
    <location>
        <begin position="27"/>
        <end position="67"/>
    </location>
</feature>
<protein>
    <submittedName>
        <fullName evidence="2">(California timema) hypothetical protein</fullName>
    </submittedName>
</protein>
<gene>
    <name evidence="2" type="ORF">TCMB3V08_LOCUS4531</name>
</gene>
<name>A0A7R9J3L8_TIMCA</name>
<organism evidence="2">
    <name type="scientific">Timema californicum</name>
    <name type="common">California timema</name>
    <name type="synonym">Walking stick</name>
    <dbReference type="NCBI Taxonomy" id="61474"/>
    <lineage>
        <taxon>Eukaryota</taxon>
        <taxon>Metazoa</taxon>
        <taxon>Ecdysozoa</taxon>
        <taxon>Arthropoda</taxon>
        <taxon>Hexapoda</taxon>
        <taxon>Insecta</taxon>
        <taxon>Pterygota</taxon>
        <taxon>Neoptera</taxon>
        <taxon>Polyneoptera</taxon>
        <taxon>Phasmatodea</taxon>
        <taxon>Timematodea</taxon>
        <taxon>Timematoidea</taxon>
        <taxon>Timematidae</taxon>
        <taxon>Timema</taxon>
    </lineage>
</organism>
<proteinExistence type="predicted"/>